<gene>
    <name evidence="2" type="ORF">CALVIDRAFT_540497</name>
</gene>
<sequence length="101" mass="10848">MHQVQANGSAFPQHPAADAVTATRNASDQALEDAMNTASEWEPLLHRLDAFARVTESMAEVRTTARLCYSVSLSLAGESVFQDGLKGPICGVQGTFACVHW</sequence>
<proteinExistence type="predicted"/>
<feature type="region of interest" description="Disordered" evidence="1">
    <location>
        <begin position="1"/>
        <end position="32"/>
    </location>
</feature>
<evidence type="ECO:0000313" key="3">
    <source>
        <dbReference type="Proteomes" id="UP000076738"/>
    </source>
</evidence>
<evidence type="ECO:0000256" key="1">
    <source>
        <dbReference type="SAM" id="MobiDB-lite"/>
    </source>
</evidence>
<protein>
    <submittedName>
        <fullName evidence="2">Uncharacterized protein</fullName>
    </submittedName>
</protein>
<keyword evidence="3" id="KW-1185">Reference proteome</keyword>
<feature type="compositionally biased region" description="Polar residues" evidence="1">
    <location>
        <begin position="1"/>
        <end position="10"/>
    </location>
</feature>
<dbReference type="Proteomes" id="UP000076738">
    <property type="component" value="Unassembled WGS sequence"/>
</dbReference>
<accession>A0A167IWD5</accession>
<dbReference type="EMBL" id="KV417305">
    <property type="protein sequence ID" value="KZO93033.1"/>
    <property type="molecule type" value="Genomic_DNA"/>
</dbReference>
<organism evidence="2 3">
    <name type="scientific">Calocera viscosa (strain TUFC12733)</name>
    <dbReference type="NCBI Taxonomy" id="1330018"/>
    <lineage>
        <taxon>Eukaryota</taxon>
        <taxon>Fungi</taxon>
        <taxon>Dikarya</taxon>
        <taxon>Basidiomycota</taxon>
        <taxon>Agaricomycotina</taxon>
        <taxon>Dacrymycetes</taxon>
        <taxon>Dacrymycetales</taxon>
        <taxon>Dacrymycetaceae</taxon>
        <taxon>Calocera</taxon>
    </lineage>
</organism>
<reference evidence="2 3" key="1">
    <citation type="journal article" date="2016" name="Mol. Biol. Evol.">
        <title>Comparative Genomics of Early-Diverging Mushroom-Forming Fungi Provides Insights into the Origins of Lignocellulose Decay Capabilities.</title>
        <authorList>
            <person name="Nagy L.G."/>
            <person name="Riley R."/>
            <person name="Tritt A."/>
            <person name="Adam C."/>
            <person name="Daum C."/>
            <person name="Floudas D."/>
            <person name="Sun H."/>
            <person name="Yadav J.S."/>
            <person name="Pangilinan J."/>
            <person name="Larsson K.H."/>
            <person name="Matsuura K."/>
            <person name="Barry K."/>
            <person name="Labutti K."/>
            <person name="Kuo R."/>
            <person name="Ohm R.A."/>
            <person name="Bhattacharya S.S."/>
            <person name="Shirouzu T."/>
            <person name="Yoshinaga Y."/>
            <person name="Martin F.M."/>
            <person name="Grigoriev I.V."/>
            <person name="Hibbett D.S."/>
        </authorList>
    </citation>
    <scope>NUCLEOTIDE SEQUENCE [LARGE SCALE GENOMIC DNA]</scope>
    <source>
        <strain evidence="2 3">TUFC12733</strain>
    </source>
</reference>
<evidence type="ECO:0000313" key="2">
    <source>
        <dbReference type="EMBL" id="KZO93033.1"/>
    </source>
</evidence>
<name>A0A167IWD5_CALVF</name>
<dbReference type="AlphaFoldDB" id="A0A167IWD5"/>